<dbReference type="AlphaFoldDB" id="A0A4Y2I8S5"/>
<protein>
    <submittedName>
        <fullName evidence="2">Transposable element Tcb1 transposase</fullName>
    </submittedName>
</protein>
<evidence type="ECO:0000259" key="1">
    <source>
        <dbReference type="Pfam" id="PF13358"/>
    </source>
</evidence>
<evidence type="ECO:0000313" key="2">
    <source>
        <dbReference type="EMBL" id="GBM74025.1"/>
    </source>
</evidence>
<dbReference type="PANTHER" id="PTHR23022:SF134">
    <property type="entry name" value="TRANSPOSABLE ELEMENT TC1 TRANSPOSASE"/>
    <property type="match status" value="1"/>
</dbReference>
<reference evidence="2 3" key="1">
    <citation type="journal article" date="2019" name="Sci. Rep.">
        <title>Orb-weaving spider Araneus ventricosus genome elucidates the spidroin gene catalogue.</title>
        <authorList>
            <person name="Kono N."/>
            <person name="Nakamura H."/>
            <person name="Ohtoshi R."/>
            <person name="Moran D.A.P."/>
            <person name="Shinohara A."/>
            <person name="Yoshida Y."/>
            <person name="Fujiwara M."/>
            <person name="Mori M."/>
            <person name="Tomita M."/>
            <person name="Arakawa K."/>
        </authorList>
    </citation>
    <scope>NUCLEOTIDE SEQUENCE [LARGE SCALE GENOMIC DNA]</scope>
</reference>
<organism evidence="2 3">
    <name type="scientific">Araneus ventricosus</name>
    <name type="common">Orbweaver spider</name>
    <name type="synonym">Epeira ventricosa</name>
    <dbReference type="NCBI Taxonomy" id="182803"/>
    <lineage>
        <taxon>Eukaryota</taxon>
        <taxon>Metazoa</taxon>
        <taxon>Ecdysozoa</taxon>
        <taxon>Arthropoda</taxon>
        <taxon>Chelicerata</taxon>
        <taxon>Arachnida</taxon>
        <taxon>Araneae</taxon>
        <taxon>Araneomorphae</taxon>
        <taxon>Entelegynae</taxon>
        <taxon>Araneoidea</taxon>
        <taxon>Araneidae</taxon>
        <taxon>Araneus</taxon>
    </lineage>
</organism>
<comment type="caution">
    <text evidence="2">The sequence shown here is derived from an EMBL/GenBank/DDBJ whole genome shotgun (WGS) entry which is preliminary data.</text>
</comment>
<dbReference type="PANTHER" id="PTHR23022">
    <property type="entry name" value="TRANSPOSABLE ELEMENT-RELATED"/>
    <property type="match status" value="1"/>
</dbReference>
<proteinExistence type="predicted"/>
<gene>
    <name evidence="2" type="primary">TCB1_830</name>
    <name evidence="2" type="ORF">AVEN_57824_1</name>
</gene>
<name>A0A4Y2I8S5_ARAVE</name>
<evidence type="ECO:0000313" key="3">
    <source>
        <dbReference type="Proteomes" id="UP000499080"/>
    </source>
</evidence>
<sequence length="196" mass="23311">MEKEAHKDCTKKEWEDVLWSDESKYMLFGTDGIQCIRRPQGTSFDSKYQMVWGCVSRLGIGPLRRIQGIMDKFQYEDILENTLRPYARNSLGRGFISQQDNDPKHRFKHIQNWFSRRQVTLLNWPSQSPELNIIDGIWTELERRLVRRNARNIDEKFSQLEEEWKKMPLSFTQTLLDSMPRRCQAVIDAKGFATKY</sequence>
<dbReference type="Gene3D" id="3.30.420.10">
    <property type="entry name" value="Ribonuclease H-like superfamily/Ribonuclease H"/>
    <property type="match status" value="1"/>
</dbReference>
<dbReference type="GO" id="GO:0003676">
    <property type="term" value="F:nucleic acid binding"/>
    <property type="evidence" value="ECO:0007669"/>
    <property type="project" value="InterPro"/>
</dbReference>
<dbReference type="InterPro" id="IPR036397">
    <property type="entry name" value="RNaseH_sf"/>
</dbReference>
<dbReference type="InterPro" id="IPR052338">
    <property type="entry name" value="Transposase_5"/>
</dbReference>
<dbReference type="Proteomes" id="UP000499080">
    <property type="component" value="Unassembled WGS sequence"/>
</dbReference>
<feature type="domain" description="Tc1-like transposase DDE" evidence="1">
    <location>
        <begin position="65"/>
        <end position="154"/>
    </location>
</feature>
<dbReference type="EMBL" id="BGPR01002470">
    <property type="protein sequence ID" value="GBM74025.1"/>
    <property type="molecule type" value="Genomic_DNA"/>
</dbReference>
<dbReference type="OrthoDB" id="6437518at2759"/>
<dbReference type="Pfam" id="PF13358">
    <property type="entry name" value="DDE_3"/>
    <property type="match status" value="1"/>
</dbReference>
<accession>A0A4Y2I8S5</accession>
<dbReference type="InterPro" id="IPR038717">
    <property type="entry name" value="Tc1-like_DDE_dom"/>
</dbReference>
<keyword evidence="3" id="KW-1185">Reference proteome</keyword>